<dbReference type="InterPro" id="IPR003333">
    <property type="entry name" value="CMAS"/>
</dbReference>
<proteinExistence type="inferred from homology"/>
<feature type="domain" description="DUF7884" evidence="6">
    <location>
        <begin position="40"/>
        <end position="111"/>
    </location>
</feature>
<evidence type="ECO:0000256" key="2">
    <source>
        <dbReference type="ARBA" id="ARBA00022603"/>
    </source>
</evidence>
<dbReference type="CDD" id="cd02440">
    <property type="entry name" value="AdoMet_MTases"/>
    <property type="match status" value="1"/>
</dbReference>
<dbReference type="EC" id="2.1.1.79" evidence="7"/>
<keyword evidence="5" id="KW-0443">Lipid metabolism</keyword>
<reference evidence="7" key="1">
    <citation type="submission" date="2018-06" db="EMBL/GenBank/DDBJ databases">
        <authorList>
            <person name="Zhirakovskaya E."/>
        </authorList>
    </citation>
    <scope>NUCLEOTIDE SEQUENCE</scope>
</reference>
<evidence type="ECO:0000256" key="5">
    <source>
        <dbReference type="ARBA" id="ARBA00023098"/>
    </source>
</evidence>
<dbReference type="InterPro" id="IPR050723">
    <property type="entry name" value="CFA/CMAS"/>
</dbReference>
<dbReference type="PANTHER" id="PTHR43667">
    <property type="entry name" value="CYCLOPROPANE-FATTY-ACYL-PHOSPHOLIPID SYNTHASE"/>
    <property type="match status" value="1"/>
</dbReference>
<keyword evidence="4" id="KW-0949">S-adenosyl-L-methionine</keyword>
<evidence type="ECO:0000256" key="3">
    <source>
        <dbReference type="ARBA" id="ARBA00022679"/>
    </source>
</evidence>
<dbReference type="GO" id="GO:0008610">
    <property type="term" value="P:lipid biosynthetic process"/>
    <property type="evidence" value="ECO:0007669"/>
    <property type="project" value="InterPro"/>
</dbReference>
<dbReference type="PANTHER" id="PTHR43667:SF1">
    <property type="entry name" value="CYCLOPROPANE-FATTY-ACYL-PHOSPHOLIPID SYNTHASE"/>
    <property type="match status" value="1"/>
</dbReference>
<accession>A0A3B1BIL0</accession>
<dbReference type="Pfam" id="PF25371">
    <property type="entry name" value="DUF7884"/>
    <property type="match status" value="1"/>
</dbReference>
<dbReference type="GO" id="GO:0032259">
    <property type="term" value="P:methylation"/>
    <property type="evidence" value="ECO:0007669"/>
    <property type="project" value="UniProtKB-KW"/>
</dbReference>
<dbReference type="Gene3D" id="3.40.50.150">
    <property type="entry name" value="Vaccinia Virus protein VP39"/>
    <property type="match status" value="1"/>
</dbReference>
<protein>
    <submittedName>
        <fullName evidence="7">Cyclopropane-fatty-acyl-phospholipid synthase</fullName>
        <ecNumber evidence="7">2.1.1.79</ecNumber>
    </submittedName>
</protein>
<dbReference type="AlphaFoldDB" id="A0A3B1BIL0"/>
<dbReference type="Pfam" id="PF02353">
    <property type="entry name" value="CMAS"/>
    <property type="match status" value="1"/>
</dbReference>
<dbReference type="SUPFAM" id="SSF53335">
    <property type="entry name" value="S-adenosyl-L-methionine-dependent methyltransferases"/>
    <property type="match status" value="1"/>
</dbReference>
<evidence type="ECO:0000259" key="6">
    <source>
        <dbReference type="Pfam" id="PF25371"/>
    </source>
</evidence>
<gene>
    <name evidence="7" type="ORF">MNBD_NITROSPINAE04-43</name>
</gene>
<dbReference type="InterPro" id="IPR057206">
    <property type="entry name" value="DUF7884"/>
</dbReference>
<dbReference type="EMBL" id="UOGA01000051">
    <property type="protein sequence ID" value="VAX15942.1"/>
    <property type="molecule type" value="Genomic_DNA"/>
</dbReference>
<evidence type="ECO:0000256" key="1">
    <source>
        <dbReference type="ARBA" id="ARBA00010815"/>
    </source>
</evidence>
<dbReference type="GO" id="GO:0008825">
    <property type="term" value="F:cyclopropane-fatty-acyl-phospholipid synthase activity"/>
    <property type="evidence" value="ECO:0007669"/>
    <property type="project" value="UniProtKB-EC"/>
</dbReference>
<dbReference type="PIRSF" id="PIRSF003085">
    <property type="entry name" value="CMAS"/>
    <property type="match status" value="1"/>
</dbReference>
<evidence type="ECO:0000256" key="4">
    <source>
        <dbReference type="ARBA" id="ARBA00022691"/>
    </source>
</evidence>
<name>A0A3B1BIL0_9ZZZZ</name>
<comment type="similarity">
    <text evidence="1">Belongs to the CFA/CMAS family.</text>
</comment>
<sequence length="443" mass="50117">MLESATEKRPRRFAVGSRVDGLCTSPFSSPSAVSAAKRILKTIFSGYSGPVAVRIWNGETVIGDETSSCALVFNHPGALKDLVFHLNIPRLAEHYLDGNVDVKGDMETLFDLVDFLRSIKPSLSTRGRLAWLARRLASCDRNPGGSYPGAREEERINSPESIARHYDVSNEFYKLWLDPEMVYSCAYFRDADQPLAKAQEDKMDHICRKLRLKPGQTLLDIGCGWGALTRWAARHYGVYAHGITLSEKQYTYAVQQTAKEGLESRVKTELKDYRDIEGGALYDRVVSVGMFEHIGKEAFPLYFGIIKRVLKPDGLFLNHGITNDTGWYQGQLGDFITQYVFPDGRLTKISIVIDAMEKAGFEILDVESLRRHYTLTLRRWINSLEANREKTVAIAGDPVYRLWRLYMAGYAYYFKKGDCMVYQTLAGHEGGDVAPLRREDIYS</sequence>
<dbReference type="InterPro" id="IPR029063">
    <property type="entry name" value="SAM-dependent_MTases_sf"/>
</dbReference>
<keyword evidence="3 7" id="KW-0808">Transferase</keyword>
<keyword evidence="2 7" id="KW-0489">Methyltransferase</keyword>
<evidence type="ECO:0000313" key="7">
    <source>
        <dbReference type="EMBL" id="VAX15942.1"/>
    </source>
</evidence>
<organism evidence="7">
    <name type="scientific">hydrothermal vent metagenome</name>
    <dbReference type="NCBI Taxonomy" id="652676"/>
    <lineage>
        <taxon>unclassified sequences</taxon>
        <taxon>metagenomes</taxon>
        <taxon>ecological metagenomes</taxon>
    </lineage>
</organism>